<reference evidence="2" key="1">
    <citation type="submission" date="2020-12" db="UniProtKB">
        <authorList>
            <consortium name="WormBaseParasite"/>
        </authorList>
    </citation>
    <scope>IDENTIFICATION</scope>
    <source>
        <strain evidence="2">MHco3</strain>
    </source>
</reference>
<organism evidence="1 2">
    <name type="scientific">Haemonchus contortus</name>
    <name type="common">Barber pole worm</name>
    <dbReference type="NCBI Taxonomy" id="6289"/>
    <lineage>
        <taxon>Eukaryota</taxon>
        <taxon>Metazoa</taxon>
        <taxon>Ecdysozoa</taxon>
        <taxon>Nematoda</taxon>
        <taxon>Chromadorea</taxon>
        <taxon>Rhabditida</taxon>
        <taxon>Rhabditina</taxon>
        <taxon>Rhabditomorpha</taxon>
        <taxon>Strongyloidea</taxon>
        <taxon>Trichostrongylidae</taxon>
        <taxon>Haemonchus</taxon>
    </lineage>
</organism>
<keyword evidence="1" id="KW-1185">Reference proteome</keyword>
<dbReference type="Proteomes" id="UP000025227">
    <property type="component" value="Unplaced"/>
</dbReference>
<dbReference type="WBParaSite" id="HCON_00045610-00001">
    <property type="protein sequence ID" value="HCON_00045610-00001"/>
    <property type="gene ID" value="HCON_00045610"/>
</dbReference>
<proteinExistence type="predicted"/>
<dbReference type="AlphaFoldDB" id="A0A7I4Y5A6"/>
<evidence type="ECO:0000313" key="2">
    <source>
        <dbReference type="WBParaSite" id="HCON_00045610-00001"/>
    </source>
</evidence>
<protein>
    <submittedName>
        <fullName evidence="2">Integrase</fullName>
    </submittedName>
</protein>
<evidence type="ECO:0000313" key="1">
    <source>
        <dbReference type="Proteomes" id="UP000025227"/>
    </source>
</evidence>
<name>A0A7I4Y5A6_HAECO</name>
<sequence length="86" mass="9372">MVCDCRILPLGRAIDCGKRDTPFGEKILDPHDSVMAFNGIDHLLVTVIANVFRSAMICYATLCGIRLADLNHILLTGKSDRSVAAK</sequence>
<accession>A0A7I4Y5A6</accession>